<sequence length="389" mass="39610">MMRVKGIAVLVALGLTGPGMAWAEAATPAAPEAGIVRPAISVSTVGKQVLRDRVIAGGMVGAVDEVLVQPLIEGQPIEALEAEVGDYVEAGQVLARLSLTTLELQRSQLRAGLAQAKAGVAQAEAGVLEAAASADEAQRVAVRTAALQKGGNASQAALDQALAASQSAAARVTASEKSLEAAQAQVELAQAQLDNVELNLTRTSVVAPVAGEVLSRNAQIGGVASAAGTPMFVLMKDGALELRADVAEADLVRLQQGMTARVFTVGAAEPLRGHVRLVEPGVNSATRLGVVRIALDNARTVRSGMYADAEILLAEREALAVPVSALGAASTVMLVKDGVARRVSVETGIRDNGLVEITAGLAAGDLVVTKAGAFVRDGDQVTPVPAVTQ</sequence>
<dbReference type="PANTHER" id="PTHR30469">
    <property type="entry name" value="MULTIDRUG RESISTANCE PROTEIN MDTA"/>
    <property type="match status" value="1"/>
</dbReference>
<feature type="domain" description="CusB-like beta-barrel" evidence="4">
    <location>
        <begin position="242"/>
        <end position="310"/>
    </location>
</feature>
<evidence type="ECO:0000313" key="7">
    <source>
        <dbReference type="Proteomes" id="UP000198761"/>
    </source>
</evidence>
<name>A0A1H8NMH2_9RHOB</name>
<protein>
    <submittedName>
        <fullName evidence="6">HlyD family secretion protein</fullName>
    </submittedName>
</protein>
<dbReference type="SUPFAM" id="SSF111369">
    <property type="entry name" value="HlyD-like secretion proteins"/>
    <property type="match status" value="1"/>
</dbReference>
<gene>
    <name evidence="6" type="ORF">SAMN04488103_12113</name>
</gene>
<dbReference type="NCBIfam" id="TIGR01730">
    <property type="entry name" value="RND_mfp"/>
    <property type="match status" value="1"/>
</dbReference>
<dbReference type="Proteomes" id="UP000198761">
    <property type="component" value="Unassembled WGS sequence"/>
</dbReference>
<dbReference type="Gene3D" id="1.10.287.470">
    <property type="entry name" value="Helix hairpin bin"/>
    <property type="match status" value="1"/>
</dbReference>
<reference evidence="6 7" key="1">
    <citation type="submission" date="2016-10" db="EMBL/GenBank/DDBJ databases">
        <authorList>
            <person name="de Groot N.N."/>
        </authorList>
    </citation>
    <scope>NUCLEOTIDE SEQUENCE [LARGE SCALE GENOMIC DNA]</scope>
    <source>
        <strain evidence="6 7">DSM 3857</strain>
    </source>
</reference>
<dbReference type="Gene3D" id="2.40.30.170">
    <property type="match status" value="1"/>
</dbReference>
<accession>A0A1H8NMH2</accession>
<feature type="coiled-coil region" evidence="2">
    <location>
        <begin position="172"/>
        <end position="201"/>
    </location>
</feature>
<evidence type="ECO:0000256" key="3">
    <source>
        <dbReference type="SAM" id="SignalP"/>
    </source>
</evidence>
<dbReference type="InterPro" id="IPR006143">
    <property type="entry name" value="RND_pump_MFP"/>
</dbReference>
<feature type="signal peptide" evidence="3">
    <location>
        <begin position="1"/>
        <end position="23"/>
    </location>
</feature>
<evidence type="ECO:0000256" key="2">
    <source>
        <dbReference type="SAM" id="Coils"/>
    </source>
</evidence>
<evidence type="ECO:0000313" key="6">
    <source>
        <dbReference type="EMBL" id="SEO30719.1"/>
    </source>
</evidence>
<dbReference type="RefSeq" id="WP_091303694.1">
    <property type="nucleotide sequence ID" value="NZ_FOCE01000021.1"/>
</dbReference>
<dbReference type="InterPro" id="IPR058792">
    <property type="entry name" value="Beta-barrel_RND_2"/>
</dbReference>
<feature type="domain" description="YknX-like C-terminal permuted SH3-like" evidence="5">
    <location>
        <begin position="319"/>
        <end position="382"/>
    </location>
</feature>
<dbReference type="AlphaFoldDB" id="A0A1H8NMH2"/>
<dbReference type="Pfam" id="PF25954">
    <property type="entry name" value="Beta-barrel_RND_2"/>
    <property type="match status" value="1"/>
</dbReference>
<dbReference type="Pfam" id="PF25989">
    <property type="entry name" value="YknX_C"/>
    <property type="match status" value="1"/>
</dbReference>
<evidence type="ECO:0000256" key="1">
    <source>
        <dbReference type="ARBA" id="ARBA00009477"/>
    </source>
</evidence>
<keyword evidence="7" id="KW-1185">Reference proteome</keyword>
<proteinExistence type="inferred from homology"/>
<dbReference type="Gene3D" id="2.40.420.20">
    <property type="match status" value="1"/>
</dbReference>
<feature type="chain" id="PRO_5011766326" evidence="3">
    <location>
        <begin position="24"/>
        <end position="389"/>
    </location>
</feature>
<dbReference type="PANTHER" id="PTHR30469:SF15">
    <property type="entry name" value="HLYD FAMILY OF SECRETION PROTEINS"/>
    <property type="match status" value="1"/>
</dbReference>
<dbReference type="Gene3D" id="2.40.50.100">
    <property type="match status" value="1"/>
</dbReference>
<dbReference type="EMBL" id="FOCE01000021">
    <property type="protein sequence ID" value="SEO30719.1"/>
    <property type="molecule type" value="Genomic_DNA"/>
</dbReference>
<evidence type="ECO:0000259" key="5">
    <source>
        <dbReference type="Pfam" id="PF25989"/>
    </source>
</evidence>
<dbReference type="InterPro" id="IPR058637">
    <property type="entry name" value="YknX-like_C"/>
</dbReference>
<keyword evidence="2" id="KW-0175">Coiled coil</keyword>
<dbReference type="GO" id="GO:1990281">
    <property type="term" value="C:efflux pump complex"/>
    <property type="evidence" value="ECO:0007669"/>
    <property type="project" value="TreeGrafter"/>
</dbReference>
<dbReference type="GO" id="GO:0015562">
    <property type="term" value="F:efflux transmembrane transporter activity"/>
    <property type="evidence" value="ECO:0007669"/>
    <property type="project" value="TreeGrafter"/>
</dbReference>
<comment type="similarity">
    <text evidence="1">Belongs to the membrane fusion protein (MFP) (TC 8.A.1) family.</text>
</comment>
<dbReference type="STRING" id="933059.SAMN04488103_12113"/>
<evidence type="ECO:0000259" key="4">
    <source>
        <dbReference type="Pfam" id="PF25954"/>
    </source>
</evidence>
<dbReference type="OrthoDB" id="7422354at2"/>
<keyword evidence="3" id="KW-0732">Signal</keyword>
<organism evidence="6 7">
    <name type="scientific">Gemmobacter aquatilis</name>
    <dbReference type="NCBI Taxonomy" id="933059"/>
    <lineage>
        <taxon>Bacteria</taxon>
        <taxon>Pseudomonadati</taxon>
        <taxon>Pseudomonadota</taxon>
        <taxon>Alphaproteobacteria</taxon>
        <taxon>Rhodobacterales</taxon>
        <taxon>Paracoccaceae</taxon>
        <taxon>Gemmobacter</taxon>
    </lineage>
</organism>